<dbReference type="SUPFAM" id="SSF52540">
    <property type="entry name" value="P-loop containing nucleoside triphosphate hydrolases"/>
    <property type="match status" value="1"/>
</dbReference>
<dbReference type="InterPro" id="IPR027417">
    <property type="entry name" value="P-loop_NTPase"/>
</dbReference>
<dbReference type="Gene3D" id="3.40.50.300">
    <property type="entry name" value="P-loop containing nucleotide triphosphate hydrolases"/>
    <property type="match status" value="1"/>
</dbReference>
<keyword evidence="1" id="KW-0472">Membrane</keyword>
<feature type="transmembrane region" description="Helical" evidence="1">
    <location>
        <begin position="272"/>
        <end position="292"/>
    </location>
</feature>
<sequence>MWKMINDEHHKPSGYPFSIQSVFFPPPSSPPSSLPFKVFGLGPGRTGTDSLRVALSELGLGPVMHMRELVFPLDSSRVDTRGFMEKFNAMAKGGEDDWGWMEEFNSGVDWPLSSFPEELLRRFPDAKFILTIRRNGKTWMRSIKSTICRFGSSGLPWSLVGWLPVLPFSRLSAQREMLDNVMKRKFVRDNITGWEDLCGLTDEEGEGVYERWNEYVKRVVPSDRLLVFETGRDGYGEVMEFLGIEEKEGTGEAGFKGREWPRVNSKEEFDRIIAFVWLLAALEVGGVCWGIFKLIRSQRRKNKTA</sequence>
<dbReference type="AlphaFoldDB" id="A0A9W7FX51"/>
<dbReference type="Pfam" id="PF17784">
    <property type="entry name" value="Sulfotransfer_4"/>
    <property type="match status" value="1"/>
</dbReference>
<keyword evidence="1" id="KW-1133">Transmembrane helix</keyword>
<dbReference type="Proteomes" id="UP001165065">
    <property type="component" value="Unassembled WGS sequence"/>
</dbReference>
<dbReference type="EMBL" id="BRYA01000540">
    <property type="protein sequence ID" value="GMI21978.1"/>
    <property type="molecule type" value="Genomic_DNA"/>
</dbReference>
<organism evidence="2 3">
    <name type="scientific">Triparma columacea</name>
    <dbReference type="NCBI Taxonomy" id="722753"/>
    <lineage>
        <taxon>Eukaryota</taxon>
        <taxon>Sar</taxon>
        <taxon>Stramenopiles</taxon>
        <taxon>Ochrophyta</taxon>
        <taxon>Bolidophyceae</taxon>
        <taxon>Parmales</taxon>
        <taxon>Triparmaceae</taxon>
        <taxon>Triparma</taxon>
    </lineage>
</organism>
<proteinExistence type="predicted"/>
<evidence type="ECO:0000313" key="2">
    <source>
        <dbReference type="EMBL" id="GMI21978.1"/>
    </source>
</evidence>
<evidence type="ECO:0000256" key="1">
    <source>
        <dbReference type="SAM" id="Phobius"/>
    </source>
</evidence>
<name>A0A9W7FX51_9STRA</name>
<keyword evidence="1" id="KW-0812">Transmembrane</keyword>
<gene>
    <name evidence="2" type="ORF">TrCOL_g6579</name>
</gene>
<accession>A0A9W7FX51</accession>
<protein>
    <recommendedName>
        <fullName evidence="4">Sulfotransferase</fullName>
    </recommendedName>
</protein>
<keyword evidence="3" id="KW-1185">Reference proteome</keyword>
<dbReference type="PANTHER" id="PTHR36978">
    <property type="entry name" value="P-LOOP CONTAINING NUCLEOTIDE TRIPHOSPHATE HYDROLASE"/>
    <property type="match status" value="1"/>
</dbReference>
<comment type="caution">
    <text evidence="2">The sequence shown here is derived from an EMBL/GenBank/DDBJ whole genome shotgun (WGS) entry which is preliminary data.</text>
</comment>
<reference evidence="3" key="1">
    <citation type="journal article" date="2023" name="Commun. Biol.">
        <title>Genome analysis of Parmales, the sister group of diatoms, reveals the evolutionary specialization of diatoms from phago-mixotrophs to photoautotrophs.</title>
        <authorList>
            <person name="Ban H."/>
            <person name="Sato S."/>
            <person name="Yoshikawa S."/>
            <person name="Yamada K."/>
            <person name="Nakamura Y."/>
            <person name="Ichinomiya M."/>
            <person name="Sato N."/>
            <person name="Blanc-Mathieu R."/>
            <person name="Endo H."/>
            <person name="Kuwata A."/>
            <person name="Ogata H."/>
        </authorList>
    </citation>
    <scope>NUCLEOTIDE SEQUENCE [LARGE SCALE GENOMIC DNA]</scope>
</reference>
<dbReference type="OrthoDB" id="408152at2759"/>
<evidence type="ECO:0008006" key="4">
    <source>
        <dbReference type="Google" id="ProtNLM"/>
    </source>
</evidence>
<evidence type="ECO:0000313" key="3">
    <source>
        <dbReference type="Proteomes" id="UP001165065"/>
    </source>
</evidence>
<dbReference type="PANTHER" id="PTHR36978:SF4">
    <property type="entry name" value="P-LOOP CONTAINING NUCLEOSIDE TRIPHOSPHATE HYDROLASE PROTEIN"/>
    <property type="match status" value="1"/>
</dbReference>
<dbReference type="InterPro" id="IPR040632">
    <property type="entry name" value="Sulfotransfer_4"/>
</dbReference>